<feature type="compositionally biased region" description="Acidic residues" evidence="1">
    <location>
        <begin position="43"/>
        <end position="57"/>
    </location>
</feature>
<dbReference type="PANTHER" id="PTHR46599:SF3">
    <property type="entry name" value="PIGGYBAC TRANSPOSABLE ELEMENT-DERIVED PROTEIN 4"/>
    <property type="match status" value="1"/>
</dbReference>
<dbReference type="EMBL" id="KZ308561">
    <property type="protein sequence ID" value="KAG8231589.1"/>
    <property type="molecule type" value="Genomic_DNA"/>
</dbReference>
<organism evidence="3 4">
    <name type="scientific">Ladona fulva</name>
    <name type="common">Scarce chaser dragonfly</name>
    <name type="synonym">Libellula fulva</name>
    <dbReference type="NCBI Taxonomy" id="123851"/>
    <lineage>
        <taxon>Eukaryota</taxon>
        <taxon>Metazoa</taxon>
        <taxon>Ecdysozoa</taxon>
        <taxon>Arthropoda</taxon>
        <taxon>Hexapoda</taxon>
        <taxon>Insecta</taxon>
        <taxon>Pterygota</taxon>
        <taxon>Palaeoptera</taxon>
        <taxon>Odonata</taxon>
        <taxon>Epiprocta</taxon>
        <taxon>Anisoptera</taxon>
        <taxon>Libelluloidea</taxon>
        <taxon>Libellulidae</taxon>
        <taxon>Ladona</taxon>
    </lineage>
</organism>
<dbReference type="PANTHER" id="PTHR46599">
    <property type="entry name" value="PIGGYBAC TRANSPOSABLE ELEMENT-DERIVED PROTEIN 4"/>
    <property type="match status" value="1"/>
</dbReference>
<dbReference type="AlphaFoldDB" id="A0A8K0P5F8"/>
<evidence type="ECO:0000313" key="3">
    <source>
        <dbReference type="EMBL" id="KAG8231589.1"/>
    </source>
</evidence>
<reference evidence="3" key="2">
    <citation type="submission" date="2017-10" db="EMBL/GenBank/DDBJ databases">
        <title>Ladona fulva Genome sequencing and assembly.</title>
        <authorList>
            <person name="Murali S."/>
            <person name="Richards S."/>
            <person name="Bandaranaike D."/>
            <person name="Bellair M."/>
            <person name="Blankenburg K."/>
            <person name="Chao H."/>
            <person name="Dinh H."/>
            <person name="Doddapaneni H."/>
            <person name="Dugan-Rocha S."/>
            <person name="Elkadiri S."/>
            <person name="Gnanaolivu R."/>
            <person name="Hernandez B."/>
            <person name="Skinner E."/>
            <person name="Javaid M."/>
            <person name="Lee S."/>
            <person name="Li M."/>
            <person name="Ming W."/>
            <person name="Munidasa M."/>
            <person name="Muniz J."/>
            <person name="Nguyen L."/>
            <person name="Hughes D."/>
            <person name="Osuji N."/>
            <person name="Pu L.-L."/>
            <person name="Puazo M."/>
            <person name="Qu C."/>
            <person name="Quiroz J."/>
            <person name="Raj R."/>
            <person name="Weissenberger G."/>
            <person name="Xin Y."/>
            <person name="Zou X."/>
            <person name="Han Y."/>
            <person name="Worley K."/>
            <person name="Muzny D."/>
            <person name="Gibbs R."/>
        </authorList>
    </citation>
    <scope>NUCLEOTIDE SEQUENCE</scope>
    <source>
        <strain evidence="3">Sampled in the wild</strain>
    </source>
</reference>
<evidence type="ECO:0000256" key="1">
    <source>
        <dbReference type="SAM" id="MobiDB-lite"/>
    </source>
</evidence>
<dbReference type="Pfam" id="PF13843">
    <property type="entry name" value="DDE_Tnp_1_7"/>
    <property type="match status" value="1"/>
</dbReference>
<comment type="caution">
    <text evidence="3">The sequence shown here is derived from an EMBL/GenBank/DDBJ whole genome shotgun (WGS) entry which is preliminary data.</text>
</comment>
<reference evidence="3" key="1">
    <citation type="submission" date="2013-04" db="EMBL/GenBank/DDBJ databases">
        <authorList>
            <person name="Qu J."/>
            <person name="Murali S.C."/>
            <person name="Bandaranaike D."/>
            <person name="Bellair M."/>
            <person name="Blankenburg K."/>
            <person name="Chao H."/>
            <person name="Dinh H."/>
            <person name="Doddapaneni H."/>
            <person name="Downs B."/>
            <person name="Dugan-Rocha S."/>
            <person name="Elkadiri S."/>
            <person name="Gnanaolivu R.D."/>
            <person name="Hernandez B."/>
            <person name="Javaid M."/>
            <person name="Jayaseelan J.C."/>
            <person name="Lee S."/>
            <person name="Li M."/>
            <person name="Ming W."/>
            <person name="Munidasa M."/>
            <person name="Muniz J."/>
            <person name="Nguyen L."/>
            <person name="Ongeri F."/>
            <person name="Osuji N."/>
            <person name="Pu L.-L."/>
            <person name="Puazo M."/>
            <person name="Qu C."/>
            <person name="Quiroz J."/>
            <person name="Raj R."/>
            <person name="Weissenberger G."/>
            <person name="Xin Y."/>
            <person name="Zou X."/>
            <person name="Han Y."/>
            <person name="Richards S."/>
            <person name="Worley K."/>
            <person name="Muzny D."/>
            <person name="Gibbs R."/>
        </authorList>
    </citation>
    <scope>NUCLEOTIDE SEQUENCE</scope>
    <source>
        <strain evidence="3">Sampled in the wild</strain>
    </source>
</reference>
<sequence length="168" mass="18882">MGPGPSGLTAVSQEKGEEENHSVSKDFSSDEEEMFSDVSSDFETAESDIHSDEEDEFPMASSTVSKGTLRANRKGNPCEITSKILKRGEWVDMFTEDGICVLKWKDRRDVIMKSSEFDGEMTKVTDRRGNETSKPQAVLEYNKSMGGVDLFDQMRGLLPMRTEDFEMV</sequence>
<feature type="domain" description="PiggyBac transposable element-derived protein" evidence="2">
    <location>
        <begin position="62"/>
        <end position="155"/>
    </location>
</feature>
<name>A0A8K0P5F8_LADFU</name>
<keyword evidence="4" id="KW-1185">Reference proteome</keyword>
<dbReference type="InterPro" id="IPR029526">
    <property type="entry name" value="PGBD"/>
</dbReference>
<proteinExistence type="predicted"/>
<dbReference type="OrthoDB" id="6437726at2759"/>
<gene>
    <name evidence="3" type="ORF">J437_LFUL012281</name>
</gene>
<feature type="compositionally biased region" description="Basic and acidic residues" evidence="1">
    <location>
        <begin position="14"/>
        <end position="28"/>
    </location>
</feature>
<evidence type="ECO:0000259" key="2">
    <source>
        <dbReference type="Pfam" id="PF13843"/>
    </source>
</evidence>
<accession>A0A8K0P5F8</accession>
<feature type="region of interest" description="Disordered" evidence="1">
    <location>
        <begin position="1"/>
        <end position="78"/>
    </location>
</feature>
<dbReference type="Proteomes" id="UP000792457">
    <property type="component" value="Unassembled WGS sequence"/>
</dbReference>
<evidence type="ECO:0000313" key="4">
    <source>
        <dbReference type="Proteomes" id="UP000792457"/>
    </source>
</evidence>
<protein>
    <recommendedName>
        <fullName evidence="2">PiggyBac transposable element-derived protein domain-containing protein</fullName>
    </recommendedName>
</protein>